<evidence type="ECO:0000256" key="1">
    <source>
        <dbReference type="SAM" id="Phobius"/>
    </source>
</evidence>
<protein>
    <submittedName>
        <fullName evidence="2">Uncharacterized protein</fullName>
    </submittedName>
</protein>
<evidence type="ECO:0000313" key="2">
    <source>
        <dbReference type="EMBL" id="OGC33701.1"/>
    </source>
</evidence>
<keyword evidence="1" id="KW-0472">Membrane</keyword>
<evidence type="ECO:0000313" key="3">
    <source>
        <dbReference type="Proteomes" id="UP000178951"/>
    </source>
</evidence>
<comment type="caution">
    <text evidence="2">The sequence shown here is derived from an EMBL/GenBank/DDBJ whole genome shotgun (WGS) entry which is preliminary data.</text>
</comment>
<keyword evidence="1" id="KW-1133">Transmembrane helix</keyword>
<organism evidence="2 3">
    <name type="scientific">candidate division WOR-1 bacterium RIFOXYB2_FULL_48_7</name>
    <dbReference type="NCBI Taxonomy" id="1802583"/>
    <lineage>
        <taxon>Bacteria</taxon>
        <taxon>Bacillati</taxon>
        <taxon>Saganbacteria</taxon>
    </lineage>
</organism>
<sequence length="110" mass="12262">MSGLPRVTRIFVAGPQGIRPFQLGNKLEKMGMTQRLRGGPRLYTAEMPMWRKLLDHPRFSLFNVGWRSLAVGIMSALFLGWMPGILPLLGLSSLIEARAGRKSVKIDVQA</sequence>
<dbReference type="EMBL" id="MEUF01000056">
    <property type="protein sequence ID" value="OGC33701.1"/>
    <property type="molecule type" value="Genomic_DNA"/>
</dbReference>
<reference evidence="2 3" key="1">
    <citation type="journal article" date="2016" name="Nat. Commun.">
        <title>Thousands of microbial genomes shed light on interconnected biogeochemical processes in an aquifer system.</title>
        <authorList>
            <person name="Anantharaman K."/>
            <person name="Brown C.T."/>
            <person name="Hug L.A."/>
            <person name="Sharon I."/>
            <person name="Castelle C.J."/>
            <person name="Probst A.J."/>
            <person name="Thomas B.C."/>
            <person name="Singh A."/>
            <person name="Wilkins M.J."/>
            <person name="Karaoz U."/>
            <person name="Brodie E.L."/>
            <person name="Williams K.H."/>
            <person name="Hubbard S.S."/>
            <person name="Banfield J.F."/>
        </authorList>
    </citation>
    <scope>NUCLEOTIDE SEQUENCE [LARGE SCALE GENOMIC DNA]</scope>
</reference>
<proteinExistence type="predicted"/>
<gene>
    <name evidence="2" type="ORF">A2311_01905</name>
</gene>
<dbReference type="AlphaFoldDB" id="A0A1F4TLU0"/>
<accession>A0A1F4TLU0</accession>
<feature type="transmembrane region" description="Helical" evidence="1">
    <location>
        <begin position="69"/>
        <end position="95"/>
    </location>
</feature>
<dbReference type="Proteomes" id="UP000178951">
    <property type="component" value="Unassembled WGS sequence"/>
</dbReference>
<name>A0A1F4TLU0_UNCSA</name>
<keyword evidence="1" id="KW-0812">Transmembrane</keyword>